<gene>
    <name evidence="2" type="ORF">JOC54_004436</name>
</gene>
<feature type="transmembrane region" description="Helical" evidence="1">
    <location>
        <begin position="195"/>
        <end position="213"/>
    </location>
</feature>
<organism evidence="2 3">
    <name type="scientific">Shouchella xiaoxiensis</name>
    <dbReference type="NCBI Taxonomy" id="766895"/>
    <lineage>
        <taxon>Bacteria</taxon>
        <taxon>Bacillati</taxon>
        <taxon>Bacillota</taxon>
        <taxon>Bacilli</taxon>
        <taxon>Bacillales</taxon>
        <taxon>Bacillaceae</taxon>
        <taxon>Shouchella</taxon>
    </lineage>
</organism>
<evidence type="ECO:0000256" key="1">
    <source>
        <dbReference type="SAM" id="Phobius"/>
    </source>
</evidence>
<sequence>MAKATTVIKKMPVDPNKIREKDLKMIEDALIDNKDVIINVLSLLQKANKTEAFNMAHSAFDQSEPLMNQLVKTLDDPHITQALKNVLVISQALGSIKLADLEPMLFKLNSALHQVAEYEHGQTSGGYTSLLRSVRDPETIEGLNTMMAFVKGFGMDQSNREENQSQFERSTLAGVDYQETTRVKCKHNHPAQPHTKWYVVAAGALAFALPLILNRKSS</sequence>
<name>A0ABS2T1K4_9BACI</name>
<keyword evidence="1" id="KW-0812">Transmembrane</keyword>
<evidence type="ECO:0000313" key="2">
    <source>
        <dbReference type="EMBL" id="MBM7841136.1"/>
    </source>
</evidence>
<reference evidence="2" key="1">
    <citation type="submission" date="2021-01" db="EMBL/GenBank/DDBJ databases">
        <title>Genomic Encyclopedia of Type Strains, Phase IV (KMG-IV): sequencing the most valuable type-strain genomes for metagenomic binning, comparative biology and taxonomic classification.</title>
        <authorList>
            <person name="Goeker M."/>
        </authorList>
    </citation>
    <scope>NUCLEOTIDE SEQUENCE</scope>
    <source>
        <strain evidence="2">DSM 21943</strain>
    </source>
</reference>
<dbReference type="PANTHER" id="PTHR38433">
    <property type="match status" value="1"/>
</dbReference>
<comment type="caution">
    <text evidence="2">The sequence shown here is derived from an EMBL/GenBank/DDBJ whole genome shotgun (WGS) entry which is preliminary data.</text>
</comment>
<proteinExistence type="predicted"/>
<dbReference type="Proteomes" id="UP001179280">
    <property type="component" value="Unassembled WGS sequence"/>
</dbReference>
<keyword evidence="3" id="KW-1185">Reference proteome</keyword>
<dbReference type="PANTHER" id="PTHR38433:SF1">
    <property type="entry name" value="DUF1641 DOMAIN-CONTAINING PROTEIN"/>
    <property type="match status" value="1"/>
</dbReference>
<keyword evidence="1" id="KW-0472">Membrane</keyword>
<dbReference type="EMBL" id="JAFBCV010000022">
    <property type="protein sequence ID" value="MBM7841136.1"/>
    <property type="molecule type" value="Genomic_DNA"/>
</dbReference>
<evidence type="ECO:0000313" key="3">
    <source>
        <dbReference type="Proteomes" id="UP001179280"/>
    </source>
</evidence>
<keyword evidence="1" id="KW-1133">Transmembrane helix</keyword>
<protein>
    <submittedName>
        <fullName evidence="2">Uncharacterized protein YjgD (DUF1641 family)</fullName>
    </submittedName>
</protein>
<accession>A0ABS2T1K4</accession>
<dbReference type="RefSeq" id="WP_035421215.1">
    <property type="nucleotide sequence ID" value="NZ_JAFBCV010000022.1"/>
</dbReference>